<reference evidence="1 2" key="1">
    <citation type="submission" date="2019-07" db="EMBL/GenBank/DDBJ databases">
        <title>De Novo Assembly of kiwifruit Actinidia rufa.</title>
        <authorList>
            <person name="Sugita-Konishi S."/>
            <person name="Sato K."/>
            <person name="Mori E."/>
            <person name="Abe Y."/>
            <person name="Kisaki G."/>
            <person name="Hamano K."/>
            <person name="Suezawa K."/>
            <person name="Otani M."/>
            <person name="Fukuda T."/>
            <person name="Manabe T."/>
            <person name="Gomi K."/>
            <person name="Tabuchi M."/>
            <person name="Akimitsu K."/>
            <person name="Kataoka I."/>
        </authorList>
    </citation>
    <scope>NUCLEOTIDE SEQUENCE [LARGE SCALE GENOMIC DNA]</scope>
    <source>
        <strain evidence="2">cv. Fuchu</strain>
    </source>
</reference>
<dbReference type="Proteomes" id="UP000585474">
    <property type="component" value="Unassembled WGS sequence"/>
</dbReference>
<organism evidence="1 2">
    <name type="scientific">Actinidia rufa</name>
    <dbReference type="NCBI Taxonomy" id="165716"/>
    <lineage>
        <taxon>Eukaryota</taxon>
        <taxon>Viridiplantae</taxon>
        <taxon>Streptophyta</taxon>
        <taxon>Embryophyta</taxon>
        <taxon>Tracheophyta</taxon>
        <taxon>Spermatophyta</taxon>
        <taxon>Magnoliopsida</taxon>
        <taxon>eudicotyledons</taxon>
        <taxon>Gunneridae</taxon>
        <taxon>Pentapetalae</taxon>
        <taxon>asterids</taxon>
        <taxon>Ericales</taxon>
        <taxon>Actinidiaceae</taxon>
        <taxon>Actinidia</taxon>
    </lineage>
</organism>
<keyword evidence="2" id="KW-1185">Reference proteome</keyword>
<dbReference type="Gene3D" id="1.25.40.80">
    <property type="match status" value="1"/>
</dbReference>
<accession>A0A7J0H8H6</accession>
<sequence length="142" mass="15665">MSAFIVMQDGKPASNASLVGGETEELRRLTKFAAECRAQPNKETKIGNNRSIYGANFSCKMTISAASSQKDDGSDQSDTGLNWLMYELLWRDFFRFITKKYSDARQQIAVPVTACAGAAAAEQKDVLEVKIKTYSSLSLFIC</sequence>
<dbReference type="AlphaFoldDB" id="A0A7J0H8H6"/>
<dbReference type="EMBL" id="BJWL01000028">
    <property type="protein sequence ID" value="GFZ19407.1"/>
    <property type="molecule type" value="Genomic_DNA"/>
</dbReference>
<dbReference type="OrthoDB" id="435881at2759"/>
<comment type="caution">
    <text evidence="1">The sequence shown here is derived from an EMBL/GenBank/DDBJ whole genome shotgun (WGS) entry which is preliminary data.</text>
</comment>
<dbReference type="GO" id="GO:0016829">
    <property type="term" value="F:lyase activity"/>
    <property type="evidence" value="ECO:0007669"/>
    <property type="project" value="UniProtKB-KW"/>
</dbReference>
<evidence type="ECO:0000313" key="1">
    <source>
        <dbReference type="EMBL" id="GFZ19407.1"/>
    </source>
</evidence>
<evidence type="ECO:0000313" key="2">
    <source>
        <dbReference type="Proteomes" id="UP000585474"/>
    </source>
</evidence>
<keyword evidence="1" id="KW-0456">Lyase</keyword>
<proteinExistence type="predicted"/>
<protein>
    <submittedName>
        <fullName evidence="1">Photolyase/blue-light receptor 2</fullName>
    </submittedName>
</protein>
<keyword evidence="1" id="KW-0675">Receptor</keyword>
<name>A0A7J0H8H6_9ERIC</name>
<gene>
    <name evidence="1" type="ORF">Acr_28g0001120</name>
</gene>